<proteinExistence type="predicted"/>
<keyword evidence="2" id="KW-1185">Reference proteome</keyword>
<evidence type="ECO:0000313" key="2">
    <source>
        <dbReference type="Proteomes" id="UP001595961"/>
    </source>
</evidence>
<reference evidence="2" key="1">
    <citation type="journal article" date="2019" name="Int. J. Syst. Evol. Microbiol.">
        <title>The Global Catalogue of Microorganisms (GCM) 10K type strain sequencing project: providing services to taxonomists for standard genome sequencing and annotation.</title>
        <authorList>
            <consortium name="The Broad Institute Genomics Platform"/>
            <consortium name="The Broad Institute Genome Sequencing Center for Infectious Disease"/>
            <person name="Wu L."/>
            <person name="Ma J."/>
        </authorList>
    </citation>
    <scope>NUCLEOTIDE SEQUENCE [LARGE SCALE GENOMIC DNA]</scope>
    <source>
        <strain evidence="2">CCM 4481</strain>
    </source>
</reference>
<accession>A0ABV9C5T5</accession>
<comment type="caution">
    <text evidence="1">The sequence shown here is derived from an EMBL/GenBank/DDBJ whole genome shotgun (WGS) entry which is preliminary data.</text>
</comment>
<sequence length="75" mass="8030">MTPKPGISPGFVVSVAMIPDCDRASILNACQYSAIDASHGLNDCYGMVRRMFGHHHIHHDISGAGCAGIPPWGRQ</sequence>
<organism evidence="1 2">
    <name type="scientific">Dyella halodurans</name>
    <dbReference type="NCBI Taxonomy" id="1920171"/>
    <lineage>
        <taxon>Bacteria</taxon>
        <taxon>Pseudomonadati</taxon>
        <taxon>Pseudomonadota</taxon>
        <taxon>Gammaproteobacteria</taxon>
        <taxon>Lysobacterales</taxon>
        <taxon>Rhodanobacteraceae</taxon>
        <taxon>Dyella</taxon>
    </lineage>
</organism>
<protein>
    <submittedName>
        <fullName evidence="1">Uncharacterized protein</fullName>
    </submittedName>
</protein>
<evidence type="ECO:0000313" key="1">
    <source>
        <dbReference type="EMBL" id="MFC4527854.1"/>
    </source>
</evidence>
<dbReference type="Proteomes" id="UP001595961">
    <property type="component" value="Unassembled WGS sequence"/>
</dbReference>
<name>A0ABV9C5T5_9GAMM</name>
<gene>
    <name evidence="1" type="ORF">ACFO5W_14515</name>
</gene>
<dbReference type="EMBL" id="JBHSGA010000017">
    <property type="protein sequence ID" value="MFC4527854.1"/>
    <property type="molecule type" value="Genomic_DNA"/>
</dbReference>
<dbReference type="RefSeq" id="WP_266151844.1">
    <property type="nucleotide sequence ID" value="NZ_CP064028.1"/>
</dbReference>